<dbReference type="GO" id="GO:0015225">
    <property type="term" value="F:biotin transmembrane transporter activity"/>
    <property type="evidence" value="ECO:0007669"/>
    <property type="project" value="UniProtKB-UniRule"/>
</dbReference>
<dbReference type="Proteomes" id="UP000184604">
    <property type="component" value="Chromosome"/>
</dbReference>
<feature type="transmembrane region" description="Helical" evidence="3">
    <location>
        <begin position="144"/>
        <end position="165"/>
    </location>
</feature>
<organism evidence="4 5">
    <name type="scientific">Clostridium kluyveri</name>
    <dbReference type="NCBI Taxonomy" id="1534"/>
    <lineage>
        <taxon>Bacteria</taxon>
        <taxon>Bacillati</taxon>
        <taxon>Bacillota</taxon>
        <taxon>Clostridia</taxon>
        <taxon>Eubacteriales</taxon>
        <taxon>Clostridiaceae</taxon>
        <taxon>Clostridium</taxon>
    </lineage>
</organism>
<dbReference type="Pfam" id="PF02632">
    <property type="entry name" value="BioY"/>
    <property type="match status" value="1"/>
</dbReference>
<dbReference type="GO" id="GO:0005886">
    <property type="term" value="C:plasma membrane"/>
    <property type="evidence" value="ECO:0007669"/>
    <property type="project" value="UniProtKB-SubCell"/>
</dbReference>
<evidence type="ECO:0000256" key="2">
    <source>
        <dbReference type="PIRNR" id="PIRNR016661"/>
    </source>
</evidence>
<dbReference type="EMBL" id="CP018335">
    <property type="protein sequence ID" value="APM39495.1"/>
    <property type="molecule type" value="Genomic_DNA"/>
</dbReference>
<evidence type="ECO:0000256" key="3">
    <source>
        <dbReference type="SAM" id="Phobius"/>
    </source>
</evidence>
<sequence>MNLKIRDITITAIFTALTAILAQISIPLPFSPVPITFQVMAVYISAIILGSRLGTLSQIIYILLGAIGIPIFVNFQGGLNVVFGPSGGYLISYPIVAFIVGKISDKNLSHIQSTAVLIASLLICYGMGIVQLSFITNITIKKALVIGVLPFIPLDVIKITLAYLLGGKVRMALIKTHLIKC</sequence>
<dbReference type="PIRSF" id="PIRSF016661">
    <property type="entry name" value="BioY"/>
    <property type="match status" value="1"/>
</dbReference>
<evidence type="ECO:0000313" key="4">
    <source>
        <dbReference type="EMBL" id="APM39495.1"/>
    </source>
</evidence>
<keyword evidence="2" id="KW-0813">Transport</keyword>
<keyword evidence="2 3" id="KW-0472">Membrane</keyword>
<dbReference type="RefSeq" id="WP_073539118.1">
    <property type="nucleotide sequence ID" value="NZ_CP018335.1"/>
</dbReference>
<name>A0A1L5F913_CLOKL</name>
<dbReference type="OrthoDB" id="9803495at2"/>
<proteinExistence type="inferred from homology"/>
<evidence type="ECO:0000313" key="5">
    <source>
        <dbReference type="Proteomes" id="UP000184604"/>
    </source>
</evidence>
<keyword evidence="3" id="KW-1133">Transmembrane helix</keyword>
<comment type="similarity">
    <text evidence="1 2">Belongs to the BioY family.</text>
</comment>
<feature type="transmembrane region" description="Helical" evidence="3">
    <location>
        <begin position="115"/>
        <end position="138"/>
    </location>
</feature>
<protein>
    <recommendedName>
        <fullName evidence="2">Biotin transporter</fullName>
    </recommendedName>
</protein>
<feature type="transmembrane region" description="Helical" evidence="3">
    <location>
        <begin position="81"/>
        <end position="103"/>
    </location>
</feature>
<gene>
    <name evidence="4" type="ORF">BS101_12445</name>
</gene>
<keyword evidence="2" id="KW-1003">Cell membrane</keyword>
<dbReference type="InterPro" id="IPR003784">
    <property type="entry name" value="BioY"/>
</dbReference>
<dbReference type="Gene3D" id="1.10.1760.20">
    <property type="match status" value="1"/>
</dbReference>
<reference evidence="4 5" key="1">
    <citation type="submission" date="2016-12" db="EMBL/GenBank/DDBJ databases">
        <title>Complete genome sequence of Clostridium kluyveri JZZ isolated from the pit mud of a Chinese flavor liquor-making factory.</title>
        <authorList>
            <person name="Wang Y."/>
        </authorList>
    </citation>
    <scope>NUCLEOTIDE SEQUENCE [LARGE SCALE GENOMIC DNA]</scope>
    <source>
        <strain evidence="4 5">JZZ</strain>
    </source>
</reference>
<keyword evidence="3" id="KW-0812">Transmembrane</keyword>
<accession>A0A1L5F913</accession>
<comment type="subcellular location">
    <subcellularLocation>
        <location evidence="2">Cell membrane</location>
        <topology evidence="2">Multi-pass membrane protein</topology>
    </subcellularLocation>
</comment>
<dbReference type="PANTHER" id="PTHR34295:SF1">
    <property type="entry name" value="BIOTIN TRANSPORTER BIOY"/>
    <property type="match status" value="1"/>
</dbReference>
<evidence type="ECO:0000256" key="1">
    <source>
        <dbReference type="ARBA" id="ARBA00010692"/>
    </source>
</evidence>
<feature type="transmembrane region" description="Helical" evidence="3">
    <location>
        <begin position="56"/>
        <end position="75"/>
    </location>
</feature>
<dbReference type="PANTHER" id="PTHR34295">
    <property type="entry name" value="BIOTIN TRANSPORTER BIOY"/>
    <property type="match status" value="1"/>
</dbReference>
<dbReference type="AlphaFoldDB" id="A0A1L5F913"/>